<proteinExistence type="predicted"/>
<dbReference type="Proteomes" id="UP000027120">
    <property type="component" value="Unassembled WGS sequence"/>
</dbReference>
<protein>
    <submittedName>
        <fullName evidence="1">Uncharacterized protein</fullName>
    </submittedName>
</protein>
<gene>
    <name evidence="1" type="ORF">CISIN_1g0422902mg</name>
</gene>
<organism evidence="1 2">
    <name type="scientific">Citrus sinensis</name>
    <name type="common">Sweet orange</name>
    <name type="synonym">Citrus aurantium var. sinensis</name>
    <dbReference type="NCBI Taxonomy" id="2711"/>
    <lineage>
        <taxon>Eukaryota</taxon>
        <taxon>Viridiplantae</taxon>
        <taxon>Streptophyta</taxon>
        <taxon>Embryophyta</taxon>
        <taxon>Tracheophyta</taxon>
        <taxon>Spermatophyta</taxon>
        <taxon>Magnoliopsida</taxon>
        <taxon>eudicotyledons</taxon>
        <taxon>Gunneridae</taxon>
        <taxon>Pentapetalae</taxon>
        <taxon>rosids</taxon>
        <taxon>malvids</taxon>
        <taxon>Sapindales</taxon>
        <taxon>Rutaceae</taxon>
        <taxon>Aurantioideae</taxon>
        <taxon>Citrus</taxon>
    </lineage>
</organism>
<evidence type="ECO:0000313" key="2">
    <source>
        <dbReference type="Proteomes" id="UP000027120"/>
    </source>
</evidence>
<dbReference type="EMBL" id="KK785643">
    <property type="protein sequence ID" value="KDO41415.1"/>
    <property type="molecule type" value="Genomic_DNA"/>
</dbReference>
<accession>A0A067DIM8</accession>
<reference evidence="1 2" key="1">
    <citation type="submission" date="2014-04" db="EMBL/GenBank/DDBJ databases">
        <authorList>
            <consortium name="International Citrus Genome Consortium"/>
            <person name="Gmitter F."/>
            <person name="Chen C."/>
            <person name="Farmerie W."/>
            <person name="Harkins T."/>
            <person name="Desany B."/>
            <person name="Mohiuddin M."/>
            <person name="Kodira C."/>
            <person name="Borodovsky M."/>
            <person name="Lomsadze A."/>
            <person name="Burns P."/>
            <person name="Jenkins J."/>
            <person name="Prochnik S."/>
            <person name="Shu S."/>
            <person name="Chapman J."/>
            <person name="Pitluck S."/>
            <person name="Schmutz J."/>
            <person name="Rokhsar D."/>
        </authorList>
    </citation>
    <scope>NUCLEOTIDE SEQUENCE</scope>
</reference>
<name>A0A067DIM8_CITSI</name>
<evidence type="ECO:0000313" key="1">
    <source>
        <dbReference type="EMBL" id="KDO41415.1"/>
    </source>
</evidence>
<sequence>QIGFSRYDF</sequence>
<feature type="non-terminal residue" evidence="1">
    <location>
        <position position="1"/>
    </location>
</feature>
<keyword evidence="2" id="KW-1185">Reference proteome</keyword>